<sequence length="77" mass="9114">MLIEHPDKYPFPVFSELYSQNVTINWPYDSMDTVSHQGDSIVFNPIFEKHVRKLDNWTVSGQFRDYLPEMMAAIYGR</sequence>
<keyword evidence="2" id="KW-1185">Reference proteome</keyword>
<evidence type="ECO:0000313" key="2">
    <source>
        <dbReference type="Proteomes" id="UP000247810"/>
    </source>
</evidence>
<protein>
    <submittedName>
        <fullName evidence="1">Uncharacterized protein</fullName>
    </submittedName>
</protein>
<proteinExistence type="predicted"/>
<reference evidence="1 2" key="1">
    <citation type="submission" date="2018-02" db="EMBL/GenBank/DDBJ databases">
        <title>The genomes of Aspergillus section Nigri reveals drivers in fungal speciation.</title>
        <authorList>
            <consortium name="DOE Joint Genome Institute"/>
            <person name="Vesth T.C."/>
            <person name="Nybo J."/>
            <person name="Theobald S."/>
            <person name="Brandl J."/>
            <person name="Frisvad J.C."/>
            <person name="Nielsen K.F."/>
            <person name="Lyhne E.K."/>
            <person name="Kogle M.E."/>
            <person name="Kuo A."/>
            <person name="Riley R."/>
            <person name="Clum A."/>
            <person name="Nolan M."/>
            <person name="Lipzen A."/>
            <person name="Salamov A."/>
            <person name="Henrissat B."/>
            <person name="Wiebenga A."/>
            <person name="De vries R.P."/>
            <person name="Grigoriev I.V."/>
            <person name="Mortensen U.H."/>
            <person name="Andersen M.R."/>
            <person name="Baker S.E."/>
        </authorList>
    </citation>
    <scope>NUCLEOTIDE SEQUENCE [LARGE SCALE GENOMIC DNA]</scope>
    <source>
        <strain evidence="1 2">CBS 707.79</strain>
    </source>
</reference>
<dbReference type="OrthoDB" id="10261951at2759"/>
<accession>A0A319DVA8</accession>
<organism evidence="1 2">
    <name type="scientific">Aspergillus ellipticus CBS 707.79</name>
    <dbReference type="NCBI Taxonomy" id="1448320"/>
    <lineage>
        <taxon>Eukaryota</taxon>
        <taxon>Fungi</taxon>
        <taxon>Dikarya</taxon>
        <taxon>Ascomycota</taxon>
        <taxon>Pezizomycotina</taxon>
        <taxon>Eurotiomycetes</taxon>
        <taxon>Eurotiomycetidae</taxon>
        <taxon>Eurotiales</taxon>
        <taxon>Aspergillaceae</taxon>
        <taxon>Aspergillus</taxon>
        <taxon>Aspergillus subgen. Circumdati</taxon>
    </lineage>
</organism>
<dbReference type="Pfam" id="PF11905">
    <property type="entry name" value="DUF3425"/>
    <property type="match status" value="1"/>
</dbReference>
<dbReference type="VEuPathDB" id="FungiDB:BO71DRAFT_398192"/>
<dbReference type="InterPro" id="IPR021833">
    <property type="entry name" value="DUF3425"/>
</dbReference>
<dbReference type="AlphaFoldDB" id="A0A319DVA8"/>
<dbReference type="STRING" id="1448320.A0A319DVA8"/>
<gene>
    <name evidence="1" type="ORF">BO71DRAFT_398192</name>
</gene>
<evidence type="ECO:0000313" key="1">
    <source>
        <dbReference type="EMBL" id="PYH95283.1"/>
    </source>
</evidence>
<dbReference type="EMBL" id="KZ825856">
    <property type="protein sequence ID" value="PYH95283.1"/>
    <property type="molecule type" value="Genomic_DNA"/>
</dbReference>
<dbReference type="Proteomes" id="UP000247810">
    <property type="component" value="Unassembled WGS sequence"/>
</dbReference>
<name>A0A319DVA8_9EURO</name>
<feature type="non-terminal residue" evidence="1">
    <location>
        <position position="77"/>
    </location>
</feature>